<evidence type="ECO:0000313" key="2">
    <source>
        <dbReference type="Proteomes" id="UP000050424"/>
    </source>
</evidence>
<dbReference type="AlphaFoldDB" id="A0A0P7APH6"/>
<accession>A0A0P7APH6</accession>
<keyword evidence="2" id="KW-1185">Reference proteome</keyword>
<dbReference type="STRING" id="78410.A0A0P7APH6"/>
<reference evidence="1 2" key="1">
    <citation type="submission" date="2015-09" db="EMBL/GenBank/DDBJ databases">
        <title>Draft genome of a European isolate of the apple canker pathogen Neonectria ditissima.</title>
        <authorList>
            <person name="Gomez-Cortecero A."/>
            <person name="Harrison R.J."/>
            <person name="Armitage A.D."/>
        </authorList>
    </citation>
    <scope>NUCLEOTIDE SEQUENCE [LARGE SCALE GENOMIC DNA]</scope>
    <source>
        <strain evidence="1 2">R09/05</strain>
    </source>
</reference>
<dbReference type="OrthoDB" id="5419315at2759"/>
<gene>
    <name evidence="1" type="ORF">AK830_g6840</name>
</gene>
<dbReference type="Proteomes" id="UP000050424">
    <property type="component" value="Unassembled WGS sequence"/>
</dbReference>
<evidence type="ECO:0000313" key="1">
    <source>
        <dbReference type="EMBL" id="KPM39735.1"/>
    </source>
</evidence>
<organism evidence="1 2">
    <name type="scientific">Neonectria ditissima</name>
    <dbReference type="NCBI Taxonomy" id="78410"/>
    <lineage>
        <taxon>Eukaryota</taxon>
        <taxon>Fungi</taxon>
        <taxon>Dikarya</taxon>
        <taxon>Ascomycota</taxon>
        <taxon>Pezizomycotina</taxon>
        <taxon>Sordariomycetes</taxon>
        <taxon>Hypocreomycetidae</taxon>
        <taxon>Hypocreales</taxon>
        <taxon>Nectriaceae</taxon>
        <taxon>Neonectria</taxon>
    </lineage>
</organism>
<proteinExistence type="predicted"/>
<dbReference type="EMBL" id="LKCW01000099">
    <property type="protein sequence ID" value="KPM39735.1"/>
    <property type="molecule type" value="Genomic_DNA"/>
</dbReference>
<name>A0A0P7APH6_9HYPO</name>
<protein>
    <submittedName>
        <fullName evidence="1">Uncharacterized protein</fullName>
    </submittedName>
</protein>
<comment type="caution">
    <text evidence="1">The sequence shown here is derived from an EMBL/GenBank/DDBJ whole genome shotgun (WGS) entry which is preliminary data.</text>
</comment>
<sequence length="437" mass="49787">MPFKSTELLLYFCKAEDPSGLGHTQRRKDCLSLAAQNPDGLRNSLLIAGIHYSFNVGHMEGFEMTFLHHKVEALRLVNKWLQTPESQVATACVKEISTLAFSECCLGDVATAETHLDGLMRFMDLYKPLNSKPQPHIDIEGELADRYFILTYNFVHGLKARLKDIIDSIKLPENRKEPNPSEVQFLMHKWHKDEVNGLETRLKAMRLFPAFFTTPPPGTVFQDIDAFPMIHCSRQLTDLAGPRLRGDCDAGDSLNQLWLDGAATRLLREFVTSHVQSIFGDGEKLPKQARLGRMMASWSGASSALGLYLQAVLGIWNAGQPVETRLLRRVLFILKQDLDRSDYVLESGDTISSDFWFWRAFVGAFSLAKHRCTKESGLRTLQLMFEDFIRRWIQKMDTTQWGEARRRLELIAFPPTVLGEDLGEQIWDRAVSKSRRP</sequence>